<dbReference type="GO" id="GO:0008010">
    <property type="term" value="F:structural constituent of chitin-based larval cuticle"/>
    <property type="evidence" value="ECO:0007669"/>
    <property type="project" value="TreeGrafter"/>
</dbReference>
<dbReference type="Proteomes" id="UP000695007">
    <property type="component" value="Unplaced"/>
</dbReference>
<organism evidence="2 3">
    <name type="scientific">Ceratosolen solmsi marchali</name>
    <dbReference type="NCBI Taxonomy" id="326594"/>
    <lineage>
        <taxon>Eukaryota</taxon>
        <taxon>Metazoa</taxon>
        <taxon>Ecdysozoa</taxon>
        <taxon>Arthropoda</taxon>
        <taxon>Hexapoda</taxon>
        <taxon>Insecta</taxon>
        <taxon>Pterygota</taxon>
        <taxon>Neoptera</taxon>
        <taxon>Endopterygota</taxon>
        <taxon>Hymenoptera</taxon>
        <taxon>Apocrita</taxon>
        <taxon>Proctotrupomorpha</taxon>
        <taxon>Chalcidoidea</taxon>
        <taxon>Agaonidae</taxon>
        <taxon>Agaoninae</taxon>
        <taxon>Ceratosolen</taxon>
    </lineage>
</organism>
<dbReference type="AlphaFoldDB" id="A0AAJ6YDL8"/>
<keyword evidence="1" id="KW-0193">Cuticle</keyword>
<dbReference type="Pfam" id="PF00379">
    <property type="entry name" value="Chitin_bind_4"/>
    <property type="match status" value="1"/>
</dbReference>
<dbReference type="GO" id="GO:0062129">
    <property type="term" value="C:chitin-based extracellular matrix"/>
    <property type="evidence" value="ECO:0007669"/>
    <property type="project" value="TreeGrafter"/>
</dbReference>
<name>A0AAJ6YDL8_9HYME</name>
<dbReference type="RefSeq" id="XP_011496119.1">
    <property type="nucleotide sequence ID" value="XM_011497817.1"/>
</dbReference>
<dbReference type="InterPro" id="IPR050468">
    <property type="entry name" value="Cuticle_Struct_Prot"/>
</dbReference>
<protein>
    <submittedName>
        <fullName evidence="3">Uncharacterized protein LOC105360816</fullName>
    </submittedName>
</protein>
<proteinExistence type="predicted"/>
<dbReference type="InterPro" id="IPR000618">
    <property type="entry name" value="Insect_cuticle"/>
</dbReference>
<dbReference type="PANTHER" id="PTHR10380">
    <property type="entry name" value="CUTICLE PROTEIN"/>
    <property type="match status" value="1"/>
</dbReference>
<dbReference type="GeneID" id="105360816"/>
<dbReference type="PROSITE" id="PS51155">
    <property type="entry name" value="CHIT_BIND_RR_2"/>
    <property type="match status" value="1"/>
</dbReference>
<dbReference type="KEGG" id="csol:105360816"/>
<sequence>MHSHMHVNKQFHITPQTSLCLGLIANGAANPPLFLSYQDSIGQYSFGYSGPMSARSEYRSSDGVTRGTYSYIDRNGLIQTAEYEAGNDLGFRIKATNLPEAPHPVQDTPEVKAARDKHLELLEEAKRRVEATAKSNVGPSLPRIRSNAQMPLFQLRVPNAVHVDYQSGKLMPQGKNAASVEHLQHDDRSIELPAKIIFHSNIGPETSAPSSPTIQSEPIQYTPEVTAARKAHFRFYDTAAKLATLTDSDPNVLMQLYRNQADRSKTSMLMQIDIKDQLNLIDSNGNSFINVLANVTNNWKDEVDKLQVIHLITTRDKSKHALGKLLCTGVE</sequence>
<evidence type="ECO:0000256" key="1">
    <source>
        <dbReference type="PROSITE-ProRule" id="PRU00497"/>
    </source>
</evidence>
<evidence type="ECO:0000313" key="3">
    <source>
        <dbReference type="RefSeq" id="XP_011496119.1"/>
    </source>
</evidence>
<keyword evidence="2" id="KW-1185">Reference proteome</keyword>
<dbReference type="PANTHER" id="PTHR10380:SF196">
    <property type="entry name" value="CUTICULAR PROTEIN 72EA"/>
    <property type="match status" value="1"/>
</dbReference>
<gene>
    <name evidence="3" type="primary">LOC105360816</name>
</gene>
<evidence type="ECO:0000313" key="2">
    <source>
        <dbReference type="Proteomes" id="UP000695007"/>
    </source>
</evidence>
<accession>A0AAJ6YDL8</accession>
<reference evidence="3" key="1">
    <citation type="submission" date="2025-08" db="UniProtKB">
        <authorList>
            <consortium name="RefSeq"/>
        </authorList>
    </citation>
    <scope>IDENTIFICATION</scope>
</reference>